<keyword evidence="3" id="KW-1185">Reference proteome</keyword>
<evidence type="ECO:0000313" key="3">
    <source>
        <dbReference type="Proteomes" id="UP000225706"/>
    </source>
</evidence>
<dbReference type="AlphaFoldDB" id="A0A2B4S2Z4"/>
<dbReference type="STRING" id="50429.A0A2B4S2Z4"/>
<dbReference type="OrthoDB" id="5945766at2759"/>
<feature type="transmembrane region" description="Helical" evidence="1">
    <location>
        <begin position="128"/>
        <end position="147"/>
    </location>
</feature>
<keyword evidence="1" id="KW-0812">Transmembrane</keyword>
<keyword evidence="1" id="KW-0472">Membrane</keyword>
<gene>
    <name evidence="2" type="ORF">AWC38_SpisGene12502</name>
</gene>
<proteinExistence type="predicted"/>
<name>A0A2B4S2Z4_STYPI</name>
<accession>A0A2B4S2Z4</accession>
<dbReference type="Proteomes" id="UP000225706">
    <property type="component" value="Unassembled WGS sequence"/>
</dbReference>
<dbReference type="Pfam" id="PF03385">
    <property type="entry name" value="STELLO"/>
    <property type="match status" value="1"/>
</dbReference>
<dbReference type="PANTHER" id="PTHR31362">
    <property type="entry name" value="GLYCOSYLTRANSFERASE STELLO1-RELATED"/>
    <property type="match status" value="1"/>
</dbReference>
<evidence type="ECO:0000256" key="1">
    <source>
        <dbReference type="SAM" id="Phobius"/>
    </source>
</evidence>
<comment type="caution">
    <text evidence="2">The sequence shown here is derived from an EMBL/GenBank/DDBJ whole genome shotgun (WGS) entry which is preliminary data.</text>
</comment>
<keyword evidence="1" id="KW-1133">Transmembrane helix</keyword>
<evidence type="ECO:0000313" key="2">
    <source>
        <dbReference type="EMBL" id="PFX22957.1"/>
    </source>
</evidence>
<sequence>MYCGPQKNKSNLVEALDVNKGYFAYMCMSRAMEKYPGYAGYLQISDDVLLNYWNLVGVNRDKIRVYPRELSTGNKLIDLANRQPTRNFRAVRYVHSSTLFASSRQVKKVRASSTKMLNGNILRSNRRLVLVIVLAVSLVYGIGYGLIPLSPILKNLLVVDKLLAVRIQSSSSYLRDTISTEVFATRSGSKSSCLRDAFSGIVLVIVYNYAFYSSIPTLTALYKNAFPTIMFCGPQKTWNYTVEALVVKRGFFVYKCMSRAMEKYPGYAGYLQISDDVLLNYWNLAGIDRDKIWVFSRYSIRIKNWFWWTSKYGVKTCQRALNEIWTLRKSFENEWLLNMTSTSVNKEDHSLDPLRGINGSVDLFKRSENWALLCDRRRSDIFYIPGKFAAAYKKLSHIFHKHRTFLEIAIPTMCQILDKAENFEYIPGVYLPGYSRDRESLNFWKTYDKTRTFGSSSVSYLAFIVDQISSDSGQ</sequence>
<organism evidence="2 3">
    <name type="scientific">Stylophora pistillata</name>
    <name type="common">Smooth cauliflower coral</name>
    <dbReference type="NCBI Taxonomy" id="50429"/>
    <lineage>
        <taxon>Eukaryota</taxon>
        <taxon>Metazoa</taxon>
        <taxon>Cnidaria</taxon>
        <taxon>Anthozoa</taxon>
        <taxon>Hexacorallia</taxon>
        <taxon>Scleractinia</taxon>
        <taxon>Astrocoeniina</taxon>
        <taxon>Pocilloporidae</taxon>
        <taxon>Stylophora</taxon>
    </lineage>
</organism>
<dbReference type="PANTHER" id="PTHR31362:SF0">
    <property type="entry name" value="EXOSTOSIN DOMAIN-CONTAINING PROTEIN-RELATED"/>
    <property type="match status" value="1"/>
</dbReference>
<feature type="transmembrane region" description="Helical" evidence="1">
    <location>
        <begin position="197"/>
        <end position="221"/>
    </location>
</feature>
<dbReference type="InterPro" id="IPR005049">
    <property type="entry name" value="STL-like"/>
</dbReference>
<protein>
    <submittedName>
        <fullName evidence="2">Uncharacterized protein</fullName>
    </submittedName>
</protein>
<reference evidence="3" key="1">
    <citation type="journal article" date="2017" name="bioRxiv">
        <title>Comparative analysis of the genomes of Stylophora pistillata and Acropora digitifera provides evidence for extensive differences between species of corals.</title>
        <authorList>
            <person name="Voolstra C.R."/>
            <person name="Li Y."/>
            <person name="Liew Y.J."/>
            <person name="Baumgarten S."/>
            <person name="Zoccola D."/>
            <person name="Flot J.-F."/>
            <person name="Tambutte S."/>
            <person name="Allemand D."/>
            <person name="Aranda M."/>
        </authorList>
    </citation>
    <scope>NUCLEOTIDE SEQUENCE [LARGE SCALE GENOMIC DNA]</scope>
</reference>
<dbReference type="EMBL" id="LSMT01000223">
    <property type="protein sequence ID" value="PFX22957.1"/>
    <property type="molecule type" value="Genomic_DNA"/>
</dbReference>